<accession>A0A9J8CGI7</accession>
<feature type="compositionally biased region" description="Polar residues" evidence="7">
    <location>
        <begin position="1887"/>
        <end position="1905"/>
    </location>
</feature>
<feature type="compositionally biased region" description="Basic and acidic residues" evidence="7">
    <location>
        <begin position="5271"/>
        <end position="5281"/>
    </location>
</feature>
<dbReference type="Pfam" id="PF25034">
    <property type="entry name" value="Spectrin_SYNE1"/>
    <property type="match status" value="1"/>
</dbReference>
<dbReference type="Proteomes" id="UP001108240">
    <property type="component" value="Unplaced"/>
</dbReference>
<organism evidence="9 10">
    <name type="scientific">Cyprinus carpio carpio</name>
    <dbReference type="NCBI Taxonomy" id="630221"/>
    <lineage>
        <taxon>Eukaryota</taxon>
        <taxon>Metazoa</taxon>
        <taxon>Chordata</taxon>
        <taxon>Craniata</taxon>
        <taxon>Vertebrata</taxon>
        <taxon>Euteleostomi</taxon>
        <taxon>Actinopterygii</taxon>
        <taxon>Neopterygii</taxon>
        <taxon>Teleostei</taxon>
        <taxon>Ostariophysi</taxon>
        <taxon>Cypriniformes</taxon>
        <taxon>Cyprinidae</taxon>
        <taxon>Cyprininae</taxon>
        <taxon>Cyprinus</taxon>
    </lineage>
</organism>
<evidence type="ECO:0000256" key="2">
    <source>
        <dbReference type="ARBA" id="ARBA00022553"/>
    </source>
</evidence>
<feature type="region of interest" description="Disordered" evidence="7">
    <location>
        <begin position="7226"/>
        <end position="7279"/>
    </location>
</feature>
<feature type="compositionally biased region" description="Basic and acidic residues" evidence="7">
    <location>
        <begin position="5295"/>
        <end position="5307"/>
    </location>
</feature>
<dbReference type="PROSITE" id="PS00019">
    <property type="entry name" value="ACTININ_1"/>
    <property type="match status" value="1"/>
</dbReference>
<feature type="region of interest" description="Disordered" evidence="7">
    <location>
        <begin position="343"/>
        <end position="362"/>
    </location>
</feature>
<feature type="compositionally biased region" description="Polar residues" evidence="7">
    <location>
        <begin position="7126"/>
        <end position="7137"/>
    </location>
</feature>
<dbReference type="InterPro" id="IPR018159">
    <property type="entry name" value="Spectrin/alpha-actinin"/>
</dbReference>
<feature type="compositionally biased region" description="Basic and acidic residues" evidence="7">
    <location>
        <begin position="4726"/>
        <end position="4747"/>
    </location>
</feature>
<dbReference type="GO" id="GO:0003779">
    <property type="term" value="F:actin binding"/>
    <property type="evidence" value="ECO:0007669"/>
    <property type="project" value="UniProtKB-KW"/>
</dbReference>
<feature type="coiled-coil region" evidence="6">
    <location>
        <begin position="6857"/>
        <end position="6884"/>
    </location>
</feature>
<evidence type="ECO:0000256" key="5">
    <source>
        <dbReference type="ARBA" id="ARBA00023203"/>
    </source>
</evidence>
<feature type="compositionally biased region" description="Low complexity" evidence="7">
    <location>
        <begin position="1280"/>
        <end position="1292"/>
    </location>
</feature>
<feature type="compositionally biased region" description="Polar residues" evidence="7">
    <location>
        <begin position="7081"/>
        <end position="7093"/>
    </location>
</feature>
<feature type="compositionally biased region" description="Basic and acidic residues" evidence="7">
    <location>
        <begin position="4792"/>
        <end position="4805"/>
    </location>
</feature>
<evidence type="ECO:0000256" key="4">
    <source>
        <dbReference type="ARBA" id="ARBA00023136"/>
    </source>
</evidence>
<dbReference type="Gene3D" id="1.20.58.60">
    <property type="match status" value="5"/>
</dbReference>
<feature type="compositionally biased region" description="Basic and acidic residues" evidence="7">
    <location>
        <begin position="4627"/>
        <end position="4644"/>
    </location>
</feature>
<keyword evidence="6" id="KW-0175">Coiled coil</keyword>
<feature type="compositionally biased region" description="Polar residues" evidence="7">
    <location>
        <begin position="5007"/>
        <end position="5020"/>
    </location>
</feature>
<dbReference type="PROSITE" id="PS50021">
    <property type="entry name" value="CH"/>
    <property type="match status" value="2"/>
</dbReference>
<dbReference type="OMA" id="EPEGHKS"/>
<feature type="compositionally biased region" description="Polar residues" evidence="7">
    <location>
        <begin position="7226"/>
        <end position="7261"/>
    </location>
</feature>
<evidence type="ECO:0000256" key="3">
    <source>
        <dbReference type="ARBA" id="ARBA00022737"/>
    </source>
</evidence>
<feature type="compositionally biased region" description="Basic and acidic residues" evidence="7">
    <location>
        <begin position="5137"/>
        <end position="5147"/>
    </location>
</feature>
<feature type="compositionally biased region" description="Low complexity" evidence="7">
    <location>
        <begin position="1555"/>
        <end position="1565"/>
    </location>
</feature>
<feature type="region of interest" description="Disordered" evidence="7">
    <location>
        <begin position="1652"/>
        <end position="1692"/>
    </location>
</feature>
<feature type="region of interest" description="Disordered" evidence="7">
    <location>
        <begin position="4606"/>
        <end position="5162"/>
    </location>
</feature>
<dbReference type="InterPro" id="IPR001589">
    <property type="entry name" value="Actinin_actin-bd_CS"/>
</dbReference>
<feature type="region of interest" description="Disordered" evidence="7">
    <location>
        <begin position="968"/>
        <end position="1004"/>
    </location>
</feature>
<feature type="compositionally biased region" description="Polar residues" evidence="7">
    <location>
        <begin position="1175"/>
        <end position="1206"/>
    </location>
</feature>
<dbReference type="InterPro" id="IPR057057">
    <property type="entry name" value="Spectrin_SYNE1"/>
</dbReference>
<feature type="compositionally biased region" description="Polar residues" evidence="7">
    <location>
        <begin position="5208"/>
        <end position="5218"/>
    </location>
</feature>
<feature type="region of interest" description="Disordered" evidence="7">
    <location>
        <begin position="1415"/>
        <end position="1436"/>
    </location>
</feature>
<feature type="region of interest" description="Disordered" evidence="7">
    <location>
        <begin position="7033"/>
        <end position="7147"/>
    </location>
</feature>
<keyword evidence="2" id="KW-0597">Phosphoprotein</keyword>
<feature type="region of interest" description="Disordered" evidence="7">
    <location>
        <begin position="1887"/>
        <end position="1926"/>
    </location>
</feature>
<feature type="compositionally biased region" description="Basic and acidic residues" evidence="7">
    <location>
        <begin position="4519"/>
        <end position="4536"/>
    </location>
</feature>
<protein>
    <recommendedName>
        <fullName evidence="8">Calponin-homology (CH) domain-containing protein</fullName>
    </recommendedName>
</protein>
<evidence type="ECO:0000259" key="8">
    <source>
        <dbReference type="PROSITE" id="PS50021"/>
    </source>
</evidence>
<feature type="coiled-coil region" evidence="6">
    <location>
        <begin position="3837"/>
        <end position="3875"/>
    </location>
</feature>
<feature type="compositionally biased region" description="Basic and acidic residues" evidence="7">
    <location>
        <begin position="1061"/>
        <end position="1081"/>
    </location>
</feature>
<feature type="region of interest" description="Disordered" evidence="7">
    <location>
        <begin position="4207"/>
        <end position="4252"/>
    </location>
</feature>
<feature type="compositionally biased region" description="Basic and acidic residues" evidence="7">
    <location>
        <begin position="4561"/>
        <end position="4578"/>
    </location>
</feature>
<feature type="region of interest" description="Disordered" evidence="7">
    <location>
        <begin position="1554"/>
        <end position="1638"/>
    </location>
</feature>
<keyword evidence="3" id="KW-0677">Repeat</keyword>
<feature type="region of interest" description="Disordered" evidence="7">
    <location>
        <begin position="1036"/>
        <end position="1217"/>
    </location>
</feature>
<feature type="compositionally biased region" description="Polar residues" evidence="7">
    <location>
        <begin position="4711"/>
        <end position="4725"/>
    </location>
</feature>
<dbReference type="SUPFAM" id="SSF47576">
    <property type="entry name" value="Calponin-homology domain, CH-domain"/>
    <property type="match status" value="1"/>
</dbReference>
<evidence type="ECO:0000256" key="1">
    <source>
        <dbReference type="ARBA" id="ARBA00004308"/>
    </source>
</evidence>
<dbReference type="InterPro" id="IPR036872">
    <property type="entry name" value="CH_dom_sf"/>
</dbReference>
<feature type="compositionally biased region" description="Basic and acidic residues" evidence="7">
    <location>
        <begin position="5089"/>
        <end position="5099"/>
    </location>
</feature>
<dbReference type="Ensembl" id="ENSCCRT00000193919.1">
    <property type="protein sequence ID" value="ENSCCRP00000168463.1"/>
    <property type="gene ID" value="ENSCCRG00000059465.1"/>
</dbReference>
<dbReference type="SMART" id="SM00150">
    <property type="entry name" value="SPEC"/>
    <property type="match status" value="3"/>
</dbReference>
<feature type="compositionally biased region" description="Polar residues" evidence="7">
    <location>
        <begin position="4506"/>
        <end position="4517"/>
    </location>
</feature>
<evidence type="ECO:0000313" key="10">
    <source>
        <dbReference type="Proteomes" id="UP001108240"/>
    </source>
</evidence>
<feature type="compositionally biased region" description="Basic and acidic residues" evidence="7">
    <location>
        <begin position="4687"/>
        <end position="4699"/>
    </location>
</feature>
<feature type="compositionally biased region" description="Acidic residues" evidence="7">
    <location>
        <begin position="7042"/>
        <end position="7067"/>
    </location>
</feature>
<feature type="compositionally biased region" description="Basic and acidic residues" evidence="7">
    <location>
        <begin position="4976"/>
        <end position="4985"/>
    </location>
</feature>
<feature type="region of interest" description="Disordered" evidence="7">
    <location>
        <begin position="4354"/>
        <end position="4374"/>
    </location>
</feature>
<feature type="compositionally biased region" description="Low complexity" evidence="7">
    <location>
        <begin position="1672"/>
        <end position="1683"/>
    </location>
</feature>
<keyword evidence="4" id="KW-0472">Membrane</keyword>
<dbReference type="SUPFAM" id="SSF46966">
    <property type="entry name" value="Spectrin repeat"/>
    <property type="match status" value="4"/>
</dbReference>
<dbReference type="SMART" id="SM00033">
    <property type="entry name" value="CH"/>
    <property type="match status" value="2"/>
</dbReference>
<feature type="coiled-coil region" evidence="6">
    <location>
        <begin position="5438"/>
        <end position="5465"/>
    </location>
</feature>
<feature type="domain" description="Calponin-homology (CH)" evidence="8">
    <location>
        <begin position="34"/>
        <end position="139"/>
    </location>
</feature>
<reference evidence="9" key="2">
    <citation type="submission" date="2025-09" db="UniProtKB">
        <authorList>
            <consortium name="Ensembl"/>
        </authorList>
    </citation>
    <scope>IDENTIFICATION</scope>
</reference>
<feature type="compositionally biased region" description="Polar residues" evidence="7">
    <location>
        <begin position="4207"/>
        <end position="4220"/>
    </location>
</feature>
<feature type="compositionally biased region" description="Basic and acidic residues" evidence="7">
    <location>
        <begin position="4838"/>
        <end position="4847"/>
    </location>
</feature>
<feature type="domain" description="Calponin-homology (CH)" evidence="8">
    <location>
        <begin position="189"/>
        <end position="295"/>
    </location>
</feature>
<dbReference type="PANTHER" id="PTHR14514">
    <property type="entry name" value="PKA ANCHORING PROTEIN"/>
    <property type="match status" value="1"/>
</dbReference>
<evidence type="ECO:0000256" key="6">
    <source>
        <dbReference type="SAM" id="Coils"/>
    </source>
</evidence>
<dbReference type="FunFam" id="1.10.418.10:FF:000057">
    <property type="entry name" value="Calmin"/>
    <property type="match status" value="1"/>
</dbReference>
<reference evidence="9" key="1">
    <citation type="submission" date="2025-08" db="UniProtKB">
        <authorList>
            <consortium name="Ensembl"/>
        </authorList>
    </citation>
    <scope>IDENTIFICATION</scope>
</reference>
<feature type="compositionally biased region" description="Polar residues" evidence="7">
    <location>
        <begin position="4659"/>
        <end position="4672"/>
    </location>
</feature>
<keyword evidence="5" id="KW-0009">Actin-binding</keyword>
<feature type="region of interest" description="Disordered" evidence="7">
    <location>
        <begin position="5175"/>
        <end position="5281"/>
    </location>
</feature>
<evidence type="ECO:0000256" key="7">
    <source>
        <dbReference type="SAM" id="MobiDB-lite"/>
    </source>
</evidence>
<feature type="coiled-coil region" evidence="6">
    <location>
        <begin position="3404"/>
        <end position="3455"/>
    </location>
</feature>
<dbReference type="InterPro" id="IPR001715">
    <property type="entry name" value="CH_dom"/>
</dbReference>
<proteinExistence type="predicted"/>
<feature type="compositionally biased region" description="Polar residues" evidence="7">
    <location>
        <begin position="1042"/>
        <end position="1060"/>
    </location>
</feature>
<feature type="compositionally biased region" description="Basic and acidic residues" evidence="7">
    <location>
        <begin position="7262"/>
        <end position="7277"/>
    </location>
</feature>
<dbReference type="GeneTree" id="ENSGT00940000154656"/>
<feature type="coiled-coil region" evidence="6">
    <location>
        <begin position="3578"/>
        <end position="3612"/>
    </location>
</feature>
<dbReference type="Gene3D" id="1.10.418.10">
    <property type="entry name" value="Calponin-like domain"/>
    <property type="match status" value="2"/>
</dbReference>
<feature type="compositionally biased region" description="Polar residues" evidence="7">
    <location>
        <begin position="1082"/>
        <end position="1122"/>
    </location>
</feature>
<feature type="region of interest" description="Disordered" evidence="7">
    <location>
        <begin position="5295"/>
        <end position="5327"/>
    </location>
</feature>
<keyword evidence="10" id="KW-1185">Reference proteome</keyword>
<name>A0A9J8CGI7_CYPCA</name>
<comment type="subcellular location">
    <subcellularLocation>
        <location evidence="1">Endomembrane system</location>
    </subcellularLocation>
</comment>
<dbReference type="Pfam" id="PF00307">
    <property type="entry name" value="CH"/>
    <property type="match status" value="2"/>
</dbReference>
<feature type="coiled-coil region" evidence="6">
    <location>
        <begin position="5762"/>
        <end position="5789"/>
    </location>
</feature>
<feature type="compositionally biased region" description="Basic and acidic residues" evidence="7">
    <location>
        <begin position="4929"/>
        <end position="4941"/>
    </location>
</feature>
<feature type="region of interest" description="Disordered" evidence="7">
    <location>
        <begin position="1254"/>
        <end position="1292"/>
    </location>
</feature>
<sequence>MTSQRTSRDLPDERGSLPLDIDDVHILLQVEQEQIQKRTFTNWINAQLSKRSPPVTVVDLFNEFRDGSRLLDLLEVLSGQRMSREKGRGTFQHRTNIEKGLEFLKRKSIKLVNINVSDIMDGKPSIILGLVWTIIMHIHIEELASTLNFSSRQSSLESLASLDTRSTSSSARSSPVPPHGSPLHTRFRISAKKALLLWVREQCQKAGCTLNVKDFKVSWRSGVVFLAILHALRPNIVDLTRARTRTNRQNLEEAFHTAETELHIPRLLDPADVDVRDPDEKSIMTYVAQFLQYSKDASVSDEEMQYLTPPQHLSPVNLPSDFTPSIAASPLRQAHLLMPCPIKSGPPKSPETARAAAPGTSANQKAQEVTCWLDQAYQELIEGWDSTEGESYAERYQVFHTFIVSFNEQRRPVMPLLTAMKRTPHLSAEQKALRRAWDALAEKLREYKTELDMSLPSPLDTVGRWLLRIEEVLSVEEGEPIDHARAAEEAREKLEILKVCLEEMPHHIKRFNMFQNTNEFGEALVPADKMEEMKRRFTNVRVTAKYHGIKLEYRERRHTVLDLLNQLNIKLRSWKRAYISQEAVRVLMQDWNETVNKQELTSLLDGALHRLKLIANKYTSKAALAGDSTEVNRQVADLEADVIATLEGVRMVRGTMGRVLAAWDSYSDIYTSMRAWLEQGPHAQRHGQSTEVTLSVMSEWSSRQAHLNEVANYLTEVTDPQTSRAISDELCKINLLWADFAKTAQFSLAEEPSAGPSSPQTVQCLIREATQLLKEPVEVVSGSLRTYTKRLQLMMKKIKDVDLEALLPSLDCSPETLSKLQQAIPEVLQTLCEAEQVCDELRVSVSGLDGRLAELLHWEMEARELYQLLKEETHRQKRGQDPRARVLISRGLQLEGQVVMEEQDLQMMVMTNQKTSPLQYLIASTMQDRVRTAVEKSQEAVGMLSSLGACRERSPVRDQPPSKIFVQYQETEEESQKPSFQPVSPSGAPGKPEPQPAVRAKVPEQSQILSEVSYKAVDLKTQQCSQPVPMIVVQEYEEEKSSPQPQMHPSVQVKDSQSIEVKSEKVVHDQTKVNIEHHVESQESLPQSVTQQQTEKSPVAGQPSQNLQQAESQVHNKQQLATQAHVHIHQQEKTQLAKQQKVQPQVSIQSRPQGQLEAQTQQAPKQQRKVKKSQAHLQNRPWLQQRSQPERVTQNAVQQLVPQSQSEPEDKCQISSQAPPQHIIAVCSPVAQGPAQGTAQSKIIGKSDENHLKPAQSVAQEKPLVETQNTPQTVPAVSAQPVTQKQPQKPVTVPIHQQVFPKPQPSLSTQAQTTTQQTLATAPIKQQKQLQTQIVTPQQPQVMIQKQAQSQSMTPMQPQVMAQWQPQQTIAQPRPAVPQPQIFPVAQTMPQRPVQQYPTSPIQPQITMQRQQSQSQQTTMRNPTVITPQPKGASPIQPRIISMPRPQMPIQSQTQVKAQGSVPHVIQPQGQPQWNQPGDVTQTYPRVQGPVSVAAQMQPLAHFQTHPQPPSIPPTQLQQWSPIRPGLVSQTYPTVQVPGQVIQSQPQMAIYPKIQPQSQPQQWSSARPELPWGQSQIRPQGPAQHIVPSQQWRPISPERVSPVYPRAETQGPKGPHPQTQYQALPRPASPQHQWRPVRPEHQFQVSSQTMFHGAPQPVAPWNQPPSQALIRSQSPQQPQQSQQKWISSKTEAPSATLIQSQVAQAELQSQDLTKLQLPVQEPPQQQSVPRVKQPALAQAPPQAYTEAYIKAQALVRDRFEEAKHCLQEHIIEAISVFKDKRIMDEQASVKEETLRTLDPELLEEFLRAAEGMEAFCTPSELRDMEFFKQSVRTQWKACLSAEGSLAEAGQQLEALKELCDTLSPEDAHRLAQAQLRECERRLAAIQRQFSGDTDTPPSDTSLQTEQTKEPPNQKAPTVPPPPEKPKEVIVSEAVTPVSPQRLRTVEKREIVKQTSTEEDRYRSSRFALQAQLNRNEQCMLGDRTSESVTPTDLQKRLRELKSLWDETESLWKEYEALCMQCVQYNERAVEQDRMELTVRWREQRSQLQGRVDSLRTALELMDSIKLKISEISKRLENFIKEPKDIKGYTLANPAILRDVKDLDESIQTEMDRLSRFDSEPSHLDLRDRSPLTQVVLNHRSSLDQLRQQVRKSDAAARALDRFLMSLRTVELDVSSVQSAPSNDAVVLQDSRSKLALIRKGVSSLKDKAPQLDQLLGGAQLEVTQDGSPVSCLDMVGVLVRRVEEADDQLMIRQNELQKEQQNQSLGLRRKTIQAELRKVLAAAEKQGLKDPTMPAVQHRMRALSDVELQLKSLRPEYQSIKKALSEVSSQKEHPHPANEELDFLWEETERAVSDRQEQCTVLMELLKKFQNCRSYLGNTLQRAEQTINEQASYMGKDNLQRLLAKVVGIKEDLNSLGPKMEEFRSVCRQLQSQLKKIPDCSETPFETEADALVDSWLDVSEKTDSYMDNLRVGLELWEKQLVLGGEVESWTSTKLIIFSESHPFSSETEVDSMKNEIQCQEDNLEHFHRKLLEIQELLQSKESPLELQVMETNLRKKIEQVKELFADCTEVFQELLTVKAHMIEKIDTYQSSVKNIRSSVDMISSEDRTELDAHLQDFCEQLLDQEEQAETLLKEINLMSSITGPQALEELTNHCKHLKDSIAETQELIRQKKDQGEKSFLQTIKEDFQSFEEWLQDEQLSVNECFENPERKQDIETSMQRLTSFLASKEGEQRLAQLKERFEQGGQAKLPAEAQALLSTWHQEQEGELATLRAHCQGRHKQLDDILHNLNSLHEEHNHLKDWLQQREQVPEQREKLRQIQEDFLKESGRVEAYNNLLSAVRMRGLRGDPLLRNCETLIDRYHSLGILLENQAQVQKTLDDQVETFQTNAEQIRAWIRNLKQRLEYLGTDTPMQEKHVNAQAVLNLSPEGDAKLVALKEEGDALCAHEILEDTRRQELIHTLGNIEDEWKRVLDMAEQLKHQAELQDTLCRELEDLQAQEESIQSWVREQLQMLRSLGKDLQPHEKLNKVQAVIDLGDQADSRLASLQRQGHYLCSYKELENERRSHIDQNQRAVEEEWRKVLQLAQELKNQVKHEETLYRELQTFCDQGEDTQSWIRHLRETLDSLLVTSSIQERLNGAEALLAHRSEWDCKLSNLKTKGENLCSCEDLDEDKRQTIQHTLQNVQQEWMGVLMQTQELKNQSELEQSLSKDLHDLQEQAESTHSWLTEQHLKIKLLGEETQLQERMNGAQAILNSESEGDYKLANLRRKAEALCSREGLEEKRKQEFQLNLRSIEKEWKKVLASAQELKNQAELQDSLAREFQNVCSQEESIWTWVKNQKDCLDSLGKSTHGTQEQIEERLSKAQGILSLHSEGNSKIAALKQTVDHLFNREDLDEDARQSLVKKMKNVEEEWKTTLQQAQELHSLLKSVVERLVSCRCQKEQLQSHLDQVKQQTAALPRHFPWPGLGDRRHTLEQAKSLLDHTRALTPSLSAVRALGREMSQLTHDSSWIDPSWATTEECIPELIKDLTEFCVNLEEEIRRERVCAQLVEQHTVAQDWLREQVKGFGALPTERHGLQSSINTLKALLQTIDREKREMKELDNVKDSLMDLCTPGGCDALTLEVSHLHDLCVSSEKEMREWLAVCEARLSDIDLRLAGKAQILREQAESLLDELRAQDHSVGFLVDSQNISQLQENWHSFKTCERELESLEGKVCDLGQALQMVPPNEGPPSDVISIVDTVTQQYCSLRSKLLEKQNDCADSTVQCVRQALQNIQSWNQTHANPPCSSATSMQAAIDEGVRLCKSLQVVLSHKELLRECLGPDLAGKLERDGTKALNEADIHMNDLKQELKNVEENMKQEAQRLSLEARSIQLDSQVSAATPSTKESEQSEFVSSSSFITESFEMTDGSQQAKVQPSENLDSEIPLCVISETTTETEIHTARKSLQALATETEQIDFQTTVLLTTEMLPEPETGVYESALPTSSHVANEIESENFVYVSLETKSDNDEIADEKMPISSSAAVHSLETTVQDTDLELHSTESLSTEGQVSQLPDVVVCSESFADRVEGEKIEAVTAEPDKEEEVKYISLSQEEPCGENEGQTKKVTALILDLDTVHIDSVDTYSHTPTDGATVKAASASALLNETTLGKQDHETLAPPEAEISELAIEPISILSSLNEPSMVNVSEISSAVEPEQSQLIDIDTNEQMQTTAAPPSETQGSEDAASRGIGTFSRNNGPNAAIADRESNWTTNNGPREIQRRFIILDFPEGEEMQRHHAHEASLFSEPTETQIPGSERSVSEIMETECDDKTESEVIASTNRPLEASEQSELIEASLKLPTRQVGEVMHFIVEEETKKTPSGDEMQFTEVDPKCKPPIKQQNEVETEIQQTKKVYVSTTIEEKPEGEEAIDVILGEETKTQSGGKTQSKVIEPELTPPIKLLVDWDTEVQPEKMYVSLTTEEKPEVVEATDVIVEEEMNKTPSGEKAQFMESEPKMTPPVRRNDNKIDVQSNKVNVSTQKENAEGEEAVKVNVVEETKTTSSDNKAQSMEAEPELTPSIKQQNDQKTEVQSEKLDVSTEEKIECEEALHVIEERNEWDTEVQSKRMNVSLTPEEKHEVVDNSDIIVEEETNKTPSDEKAHSTEAEPKPTPPVRRRNENKFDVQSNKVNISTTSEKTPEGTEVNTVTVEDEIKMTPSDDKAQSLEVETILTPPVRQQNEGETDLQSTTSEEKPGDTMHISEEERTKKTLVDKMQSIEAEPKPTPPVRRRNEGKTDVQLDKVDVIPTPPTRRRKGERLSLDIESHREGEVFPTPPSRRRREKIGIESFSLELESQPTPPARRHIEKEDRRLSLNLETEPTPPVRRRKEKEGSKLSLNLETEPTPPVRRRKEKEGSKLSLNLETEPTPPVRRRKEKEDIQLSLNLEAEPTPPERLCKEKEESRLSLDLETQPTPPVRRRKEKEGSKLSLNLATEPTPPARRCKEKEERALSLDLETQPTPPERLCKEKEESTLSLNLETQPTPTARQCKEKEDIQLSLDLETQPTPPERLCKEKEESTLSLDLETQPTPPARLCKEESTLSLDLETQPTPPAIQRKEKGEDKGLSIDLDLQPTPPSRRHKDKPESEMFYSAELGKSDNQQTSERRERKEHTGKPTPPVRRKISQVESDVAVCKNQEEKEFFVKPTPPTRRKDSKVKSEIVTGAPNLKEDTSIHKPNTPLSQKDSQAETEMAPTTPKSQPEEVLPTSPTRRKKDQIETDRVPLMPEEPQVISTPTTSDKESSWNEKVSKCARLELEADVEAITKQEDKDESDTKSLVGQEQQEEGQDSTLIPEPISAISQTESVSEMQPQDQDVDVSPQVGLAAEITENQAEEDREPEGPTMKDIFMEIKKMTEKGQKSVLMEGIPHESTKKLLDTSSTDLEAELKRLVFHLLDLQTCPAALNSKDMAKQLEEAEECRRCAQRQISLLSRQDQANGDIGSGTNGTVHDPEGMQQLSAQWSAALWDAASFVHSKEAQLQMVADFNRQTQKVKAILERLKIERAALRFSPAVSIFAEEERLHSFLRYMEQERTALGEFIQTHAKLSPHLSVPERQAAEIQQNNLQTQWRVLEKDAEIVLYMVNAHAKEISSLIQEVSALKDHLENIQKTLDASKTSPVLWDGKRAQEIMNLNAELTSTHQQYLYLQQTSEALAQEFQFNAEISSIEQDLQHIKDQLNQMGEQLAASTPSSSNSTLSKIVKVMTDALAWAKQTESDVKGRQKKVPLLPEEVHRQIKDLKKLQSEMNSKQTQLKSLVEEVTELISDLDEADVPMVTSSLKVLENLSKSTAGKLAEAVRDMESGLQTREKMSEQIADVDSWVVGHLQREALRREDYQSLSVADLDRRLRQIEEILGEAEKQSAVTEALLMKSRDIASELSVTESTKLYEKLTNLQEDIKRIIIYEKACCQKIIDVIQSQESSQRKVSSLENSLRQMLVDVKRHRFPVTKDTLSVIEPFKQMLVEHKSHVEQVNPCSEEKRREMLCVITELYHKMIDLDLKSQAHERYLSLSRCIDDVKEEIEAQIPRTKDESINKDERYRACQTLLIHISLVKLLCEETMDELQEITADLYPSQLSAEQTRLKQILESLETSEMAVNNNLQILEWDLLKHIHYPSEKRALQQFLKDTNEKLEKPCSIEPKEAVIEKQLRKCLVLRKNVESRIRVLEFLEKKVGARPPQDSKQLACLKDMVLEKCDQRMVSLTKAKELLRNYTKAVTDTIRFLQRATLALLPSICSSRSCSERLKDAQHALLTLDTEFQSHVSQLQAQTPQHPCFKPQKIEFLHTEVLGELLVRLSTLKAQAQINVESLKRCVECQKHSRKCYEELCQQVRDLETLLSQCASKKITSHKDCKDQQQKLKALVEEVAMLPGKLENLREWCSLHGCRANREDAVSAIWGQVARLQRCGSDLQTRSEQMEAEWSSVTRSVEQAVTVLEQVDAELPDSSRENLTGDELQELLLFWSQYQDRLDCEHRALSALELRAARVLGVPPHLEQAPPIELCQELQALQERYHSLKERSSQGLRAVRTEVEERERVQEQLEGVREWLESAVSLLAVLEHEPSKKQLQEVHSQLCTQKAILQRISESLKMMYSEKNTSVPEEIEGLLQEVSQSLQEVEEQVKTAVEKSGPLHRLGAKISEIKAGLGSVQSWLEQKSLNFTEAESTQKRVWDELDGLHTLLTAVEVELQDLSEMHPDETRLLLDSLANTQQTHTRLTKQAEQRTAFLSKVRDWLQEHEEMVKGSQSWISEAQSWLTTPCTYTTARCLDSHVNALQMVLDDSAQMRRTLQGFGSVLTEMGSVFDVSPLEEQLSNADRRVADMQHNLLGPLSQLEHAAAEVDAIESEVKVMEKDVAKIKSTLTTKEDISQDSLKTTEERIDLMKRTVTEIQNCKDGLCLPDKAENTLLVFKKAEQLQKQLLELEQLALEYSIEVQETFMPPLCVTPLNAPPLIAPTLSVPPTITEEDTQESGQIQIVHVEEDILKKAGATLMTVEQSTLEQRLTWISDRSSQTVTETQQESEEEEELCKDPGDVEEDTSGEDYEDCMKNEDEEARGRSPTSLNSETSFSMTVEDRDSADVVSSTEQILEQAEAADSKVEVDTSLASGTGVSEASSEADGTVESQSLPADMAQGAWRGEQKPHTNDKLTLTHMTQKHSESQAPPTETKDMFTLANVITSNEGLGDSLEKLEVVSEIHSTLSQQKNTFVPQSLSSTKPTNTPSAKSPEQHLHTLTHTPSNAKDRRLDNRSTHDKHTPITVEPCLERTEPLVASASLAAGEAGGSGGWLSGDGLLHACRERAEHLEVCLERAQVSLEGSRQQAQDAAMQHCIEQQLHNCQTILVEIEQRISSLPVCGLKEQEQHEAESLNTKLQLLKNRLVTVLLQLQERHGEDQ</sequence>
<feature type="compositionally biased region" description="Basic and acidic residues" evidence="7">
    <location>
        <begin position="4765"/>
        <end position="4779"/>
    </location>
</feature>
<evidence type="ECO:0000313" key="9">
    <source>
        <dbReference type="Ensembl" id="ENSCCRP00000168463.1"/>
    </source>
</evidence>
<dbReference type="PANTHER" id="PTHR14514:SF4">
    <property type="entry name" value="NESPRIN-2"/>
    <property type="match status" value="1"/>
</dbReference>
<feature type="compositionally biased region" description="Polar residues" evidence="7">
    <location>
        <begin position="1266"/>
        <end position="1275"/>
    </location>
</feature>
<feature type="region of interest" description="Disordered" evidence="7">
    <location>
        <begin position="4474"/>
        <end position="4578"/>
    </location>
</feature>
<feature type="compositionally biased region" description="Polar residues" evidence="7">
    <location>
        <begin position="1133"/>
        <end position="1165"/>
    </location>
</feature>
<feature type="coiled-coil region" evidence="6">
    <location>
        <begin position="2615"/>
        <end position="2675"/>
    </location>
</feature>
<dbReference type="PROSITE" id="PS00020">
    <property type="entry name" value="ACTININ_2"/>
    <property type="match status" value="1"/>
</dbReference>